<dbReference type="FunCoup" id="A0A6L2PDG1">
    <property type="interactions" value="62"/>
</dbReference>
<dbReference type="EMBL" id="BLKM01009892">
    <property type="protein sequence ID" value="GFG28625.1"/>
    <property type="molecule type" value="Genomic_DNA"/>
</dbReference>
<dbReference type="AlphaFoldDB" id="A0A6L2PDG1"/>
<dbReference type="PANTHER" id="PTHR14553:SF1">
    <property type="entry name" value="SIMILAR TO CHROMOSOME 1 OPEN READING FRAME 50"/>
    <property type="match status" value="1"/>
</dbReference>
<evidence type="ECO:0008006" key="3">
    <source>
        <dbReference type="Google" id="ProtNLM"/>
    </source>
</evidence>
<dbReference type="PANTHER" id="PTHR14553">
    <property type="entry name" value="UNCHARACTERIZED PROTEIN C1ORF50"/>
    <property type="match status" value="1"/>
</dbReference>
<accession>A0A6L2PDG1</accession>
<evidence type="ECO:0000313" key="2">
    <source>
        <dbReference type="Proteomes" id="UP000502823"/>
    </source>
</evidence>
<dbReference type="InParanoid" id="A0A6L2PDG1"/>
<proteinExistence type="predicted"/>
<protein>
    <recommendedName>
        <fullName evidence="3">DUF2452 domain-containing protein</fullName>
    </recommendedName>
</protein>
<dbReference type="OrthoDB" id="9995764at2759"/>
<keyword evidence="2" id="KW-1185">Reference proteome</keyword>
<reference evidence="2" key="1">
    <citation type="submission" date="2020-01" db="EMBL/GenBank/DDBJ databases">
        <title>Draft genome sequence of the Termite Coptotermes fromosanus.</title>
        <authorList>
            <person name="Itakura S."/>
            <person name="Yosikawa Y."/>
            <person name="Umezawa K."/>
        </authorList>
    </citation>
    <scope>NUCLEOTIDE SEQUENCE [LARGE SCALE GENOMIC DNA]</scope>
</reference>
<evidence type="ECO:0000313" key="1">
    <source>
        <dbReference type="EMBL" id="GFG28625.1"/>
    </source>
</evidence>
<gene>
    <name evidence="1" type="ORF">Cfor_05665</name>
</gene>
<dbReference type="Proteomes" id="UP000502823">
    <property type="component" value="Unassembled WGS sequence"/>
</dbReference>
<organism evidence="1 2">
    <name type="scientific">Coptotermes formosanus</name>
    <name type="common">Formosan subterranean termite</name>
    <dbReference type="NCBI Taxonomy" id="36987"/>
    <lineage>
        <taxon>Eukaryota</taxon>
        <taxon>Metazoa</taxon>
        <taxon>Ecdysozoa</taxon>
        <taxon>Arthropoda</taxon>
        <taxon>Hexapoda</taxon>
        <taxon>Insecta</taxon>
        <taxon>Pterygota</taxon>
        <taxon>Neoptera</taxon>
        <taxon>Polyneoptera</taxon>
        <taxon>Dictyoptera</taxon>
        <taxon>Blattodea</taxon>
        <taxon>Blattoidea</taxon>
        <taxon>Termitoidae</taxon>
        <taxon>Rhinotermitidae</taxon>
        <taxon>Coptotermes</taxon>
    </lineage>
</organism>
<name>A0A6L2PDG1_COPFO</name>
<sequence>MDPQEFKKLKYKGAGFLVERNTEPQGTQLTNPFAVAKCESTDLVELAREIQKADGTIRAAVCSKLQMIAEQVHFLQQQAHKVLLEAKENLKLHHAACNFRKLPGHIYHLYERPSGQQYFSMLSPEDWYSSPGGPPHVYVGAFRLEHDLSWTPEMSVAIRTKKMSLVDSLFSDEDITLTKSLDLDYKASDIDMQ</sequence>
<comment type="caution">
    <text evidence="1">The sequence shown here is derived from an EMBL/GenBank/DDBJ whole genome shotgun (WGS) entry which is preliminary data.</text>
</comment>
<dbReference type="Pfam" id="PF10504">
    <property type="entry name" value="DUF2452"/>
    <property type="match status" value="1"/>
</dbReference>
<dbReference type="InterPro" id="IPR019534">
    <property type="entry name" value="DUF2452"/>
</dbReference>